<keyword evidence="3" id="KW-1185">Reference proteome</keyword>
<name>A0A319D8N2_9EURO</name>
<protein>
    <submittedName>
        <fullName evidence="2">Uncharacterized protein</fullName>
    </submittedName>
</protein>
<dbReference type="OrthoDB" id="4501861at2759"/>
<evidence type="ECO:0000313" key="3">
    <source>
        <dbReference type="Proteomes" id="UP000247810"/>
    </source>
</evidence>
<evidence type="ECO:0000313" key="2">
    <source>
        <dbReference type="EMBL" id="PYH93639.1"/>
    </source>
</evidence>
<organism evidence="2 3">
    <name type="scientific">Aspergillus ellipticus CBS 707.79</name>
    <dbReference type="NCBI Taxonomy" id="1448320"/>
    <lineage>
        <taxon>Eukaryota</taxon>
        <taxon>Fungi</taxon>
        <taxon>Dikarya</taxon>
        <taxon>Ascomycota</taxon>
        <taxon>Pezizomycotina</taxon>
        <taxon>Eurotiomycetes</taxon>
        <taxon>Eurotiomycetidae</taxon>
        <taxon>Eurotiales</taxon>
        <taxon>Aspergillaceae</taxon>
        <taxon>Aspergillus</taxon>
        <taxon>Aspergillus subgen. Circumdati</taxon>
    </lineage>
</organism>
<reference evidence="2 3" key="1">
    <citation type="submission" date="2018-02" db="EMBL/GenBank/DDBJ databases">
        <title>The genomes of Aspergillus section Nigri reveals drivers in fungal speciation.</title>
        <authorList>
            <consortium name="DOE Joint Genome Institute"/>
            <person name="Vesth T.C."/>
            <person name="Nybo J."/>
            <person name="Theobald S."/>
            <person name="Brandl J."/>
            <person name="Frisvad J.C."/>
            <person name="Nielsen K.F."/>
            <person name="Lyhne E.K."/>
            <person name="Kogle M.E."/>
            <person name="Kuo A."/>
            <person name="Riley R."/>
            <person name="Clum A."/>
            <person name="Nolan M."/>
            <person name="Lipzen A."/>
            <person name="Salamov A."/>
            <person name="Henrissat B."/>
            <person name="Wiebenga A."/>
            <person name="De vries R.P."/>
            <person name="Grigoriev I.V."/>
            <person name="Mortensen U.H."/>
            <person name="Andersen M.R."/>
            <person name="Baker S.E."/>
        </authorList>
    </citation>
    <scope>NUCLEOTIDE SEQUENCE [LARGE SCALE GENOMIC DNA]</scope>
    <source>
        <strain evidence="2 3">CBS 707.79</strain>
    </source>
</reference>
<sequence>MIRYKPTRVSLGEEDLRYHLERLLQRHSQVAEWHQQELDRTGDDDEAAFLDSDILSSSSPLTSPSSSESLFCESDEIFFSDLGSEPVGYDRDSRSAAPSPREPDSSPSTTVHVQPPELGNSCASGSGAPASSPGSNTRANSDPPQPASPGARRVRGLAPRHSLPGQSSHPANISADLPLRLVLSRTRGSWGVSLHPSFSHPRLLHAPQSRQGTVLSNSAVVISPQLLTDTPLKQYRQRQTGGFKHSADLS</sequence>
<gene>
    <name evidence="2" type="ORF">BO71DRAFT_251620</name>
</gene>
<proteinExistence type="predicted"/>
<dbReference type="VEuPathDB" id="FungiDB:BO71DRAFT_251620"/>
<dbReference type="EMBL" id="KZ825888">
    <property type="protein sequence ID" value="PYH93639.1"/>
    <property type="molecule type" value="Genomic_DNA"/>
</dbReference>
<feature type="region of interest" description="Disordered" evidence="1">
    <location>
        <begin position="82"/>
        <end position="172"/>
    </location>
</feature>
<accession>A0A319D8N2</accession>
<dbReference type="Proteomes" id="UP000247810">
    <property type="component" value="Unassembled WGS sequence"/>
</dbReference>
<feature type="compositionally biased region" description="Low complexity" evidence="1">
    <location>
        <begin position="123"/>
        <end position="135"/>
    </location>
</feature>
<dbReference type="AlphaFoldDB" id="A0A319D8N2"/>
<evidence type="ECO:0000256" key="1">
    <source>
        <dbReference type="SAM" id="MobiDB-lite"/>
    </source>
</evidence>